<name>A0ABV5GUP2_9FLAO</name>
<keyword evidence="3" id="KW-1185">Reference proteome</keyword>
<feature type="domain" description="DUF4301" evidence="1">
    <location>
        <begin position="4"/>
        <end position="514"/>
    </location>
</feature>
<gene>
    <name evidence="2" type="ORF">ACFFU1_00475</name>
</gene>
<comment type="caution">
    <text evidence="2">The sequence shown here is derived from an EMBL/GenBank/DDBJ whole genome shotgun (WGS) entry which is preliminary data.</text>
</comment>
<dbReference type="RefSeq" id="WP_290268823.1">
    <property type="nucleotide sequence ID" value="NZ_JAUFQP010000007.1"/>
</dbReference>
<organism evidence="2 3">
    <name type="scientific">Algibacter miyuki</name>
    <dbReference type="NCBI Taxonomy" id="1306933"/>
    <lineage>
        <taxon>Bacteria</taxon>
        <taxon>Pseudomonadati</taxon>
        <taxon>Bacteroidota</taxon>
        <taxon>Flavobacteriia</taxon>
        <taxon>Flavobacteriales</taxon>
        <taxon>Flavobacteriaceae</taxon>
        <taxon>Algibacter</taxon>
    </lineage>
</organism>
<proteinExistence type="predicted"/>
<reference evidence="2 3" key="1">
    <citation type="submission" date="2024-09" db="EMBL/GenBank/DDBJ databases">
        <authorList>
            <person name="Sun Q."/>
            <person name="Mori K."/>
        </authorList>
    </citation>
    <scope>NUCLEOTIDE SEQUENCE [LARGE SCALE GENOMIC DNA]</scope>
    <source>
        <strain evidence="2 3">CECT 8300</strain>
    </source>
</reference>
<dbReference type="EMBL" id="JBHMFA010000001">
    <property type="protein sequence ID" value="MFB9103353.1"/>
    <property type="molecule type" value="Genomic_DNA"/>
</dbReference>
<dbReference type="SUPFAM" id="SSF53448">
    <property type="entry name" value="Nucleotide-diphospho-sugar transferases"/>
    <property type="match status" value="1"/>
</dbReference>
<dbReference type="InterPro" id="IPR025393">
    <property type="entry name" value="DUF4301"/>
</dbReference>
<dbReference type="InterPro" id="IPR029044">
    <property type="entry name" value="Nucleotide-diphossugar_trans"/>
</dbReference>
<dbReference type="Proteomes" id="UP001589590">
    <property type="component" value="Unassembled WGS sequence"/>
</dbReference>
<accession>A0ABV5GUP2</accession>
<sequence length="515" mass="58198">MFSKQDVQQFDNKGITIKEVEAQVSRIKNGMAYSNLIAAANIGTGIEGYSEAEHKNYIALFEARQNSLNIVKFVPASGAATRMFKFLFTFLKDFDAQKESIESYIEKSNDGLIETFVSELKNLPFYDEVLAKIESENSDFNSLNKGEACFEFVRTMLNEEGLNYSFFPKGLLPFHTYKTGVVTAFQEHLLESTLYASSNNEAHLHFTVSEKHHKYFNAEFAKIKSILENKTNTNFHVTFSYQKEETETLALTTANEVYRKDDGSILFRPAGHGALLENLNDLDADLLFIKNIDNIVVFEKNKDVSEYKKMLAGVLVEAQEKAFEFLNQLDQEHVSEEDLLAIALYITKKMNVALVDEFDDFTSEEKKNYLKNKLNRPMRVCGMVKNVGEPGGGPFWVKAENGDVSLQIVEFAQIDIANKAQAEIVNNATHFNPTDLVCAVKNYKGEKFNLLDYVDPEAAFITMKTQNGTDIQALELPGLWNGSMADWISIFVEVPLHTFSPVKTVNDLLKPEHQG</sequence>
<evidence type="ECO:0000259" key="1">
    <source>
        <dbReference type="Pfam" id="PF14134"/>
    </source>
</evidence>
<protein>
    <submittedName>
        <fullName evidence="2">DUF4301 family protein</fullName>
    </submittedName>
</protein>
<evidence type="ECO:0000313" key="3">
    <source>
        <dbReference type="Proteomes" id="UP001589590"/>
    </source>
</evidence>
<dbReference type="Pfam" id="PF14134">
    <property type="entry name" value="DUF4301"/>
    <property type="match status" value="1"/>
</dbReference>
<evidence type="ECO:0000313" key="2">
    <source>
        <dbReference type="EMBL" id="MFB9103353.1"/>
    </source>
</evidence>